<evidence type="ECO:0000256" key="1">
    <source>
        <dbReference type="SAM" id="MobiDB-lite"/>
    </source>
</evidence>
<evidence type="ECO:0000313" key="3">
    <source>
        <dbReference type="Proteomes" id="UP001432222"/>
    </source>
</evidence>
<evidence type="ECO:0000313" key="2">
    <source>
        <dbReference type="EMBL" id="WUQ83405.1"/>
    </source>
</evidence>
<name>A0ABZ1TYE6_9ACTN</name>
<keyword evidence="3" id="KW-1185">Reference proteome</keyword>
<organism evidence="2 3">
    <name type="scientific">Kitasatospora purpeofusca</name>
    <dbReference type="NCBI Taxonomy" id="67352"/>
    <lineage>
        <taxon>Bacteria</taxon>
        <taxon>Bacillati</taxon>
        <taxon>Actinomycetota</taxon>
        <taxon>Actinomycetes</taxon>
        <taxon>Kitasatosporales</taxon>
        <taxon>Streptomycetaceae</taxon>
        <taxon>Kitasatospora</taxon>
    </lineage>
</organism>
<reference evidence="2" key="1">
    <citation type="submission" date="2022-10" db="EMBL/GenBank/DDBJ databases">
        <title>The complete genomes of actinobacterial strains from the NBC collection.</title>
        <authorList>
            <person name="Joergensen T.S."/>
            <person name="Alvarez Arevalo M."/>
            <person name="Sterndorff E.B."/>
            <person name="Faurdal D."/>
            <person name="Vuksanovic O."/>
            <person name="Mourched A.-S."/>
            <person name="Charusanti P."/>
            <person name="Shaw S."/>
            <person name="Blin K."/>
            <person name="Weber T."/>
        </authorList>
    </citation>
    <scope>NUCLEOTIDE SEQUENCE</scope>
    <source>
        <strain evidence="2">NBC_00222</strain>
    </source>
</reference>
<accession>A0ABZ1TYE6</accession>
<proteinExistence type="predicted"/>
<dbReference type="EMBL" id="CP108110">
    <property type="protein sequence ID" value="WUQ83405.1"/>
    <property type="molecule type" value="Genomic_DNA"/>
</dbReference>
<dbReference type="RefSeq" id="WP_328954432.1">
    <property type="nucleotide sequence ID" value="NZ_CP108110.1"/>
</dbReference>
<protein>
    <submittedName>
        <fullName evidence="2">Uncharacterized protein</fullName>
    </submittedName>
</protein>
<gene>
    <name evidence="2" type="ORF">OHA16_10730</name>
</gene>
<dbReference type="Proteomes" id="UP001432222">
    <property type="component" value="Chromosome"/>
</dbReference>
<feature type="region of interest" description="Disordered" evidence="1">
    <location>
        <begin position="125"/>
        <end position="160"/>
    </location>
</feature>
<sequence length="160" mass="17130">MAEQTPHWRGSALPGPKADTVAERLKQRWGLEFHVQQIRAVSAGLPGHVRYEALKEFPEAYNLIVMIQADGDGRPRNIVLAANGAPSAAMAATLAQGLDLSLDGHAGDERKSWVQSQFAAYGQSTQVSPMVPRRTDGEVTTSLSVASDHTTLQLSGSLPS</sequence>
<feature type="compositionally biased region" description="Polar residues" evidence="1">
    <location>
        <begin position="138"/>
        <end position="160"/>
    </location>
</feature>